<dbReference type="Gene3D" id="2.60.40.1180">
    <property type="entry name" value="Golgi alpha-mannosidase II"/>
    <property type="match status" value="1"/>
</dbReference>
<dbReference type="InterPro" id="IPR017853">
    <property type="entry name" value="GH"/>
</dbReference>
<keyword evidence="2" id="KW-0378">Hydrolase</keyword>
<dbReference type="RefSeq" id="WP_088917837.1">
    <property type="nucleotide sequence ID" value="NZ_CP018632.1"/>
</dbReference>
<dbReference type="AlphaFoldDB" id="A0A2Z2NPZ8"/>
<comment type="similarity">
    <text evidence="1">Belongs to the glycosyl hydrolase 13 family.</text>
</comment>
<dbReference type="PANTHER" id="PTHR43002">
    <property type="entry name" value="GLYCOGEN DEBRANCHING ENZYME"/>
    <property type="match status" value="1"/>
</dbReference>
<dbReference type="SUPFAM" id="SSF81296">
    <property type="entry name" value="E set domains"/>
    <property type="match status" value="1"/>
</dbReference>
<dbReference type="Pfam" id="PF02922">
    <property type="entry name" value="CBM_48"/>
    <property type="match status" value="1"/>
</dbReference>
<dbReference type="InterPro" id="IPR014756">
    <property type="entry name" value="Ig_E-set"/>
</dbReference>
<dbReference type="SMART" id="SM00642">
    <property type="entry name" value="Aamy"/>
    <property type="match status" value="1"/>
</dbReference>
<dbReference type="EMBL" id="CP018632">
    <property type="protein sequence ID" value="ASJ72535.1"/>
    <property type="molecule type" value="Genomic_DNA"/>
</dbReference>
<evidence type="ECO:0000313" key="6">
    <source>
        <dbReference type="EMBL" id="ASJ72535.1"/>
    </source>
</evidence>
<dbReference type="Proteomes" id="UP000250079">
    <property type="component" value="Chromosome"/>
</dbReference>
<accession>A0A2Z2NPZ8</accession>
<evidence type="ECO:0000256" key="1">
    <source>
        <dbReference type="ARBA" id="ARBA00008061"/>
    </source>
</evidence>
<dbReference type="InterPro" id="IPR004193">
    <property type="entry name" value="Glyco_hydro_13_N"/>
</dbReference>
<proteinExistence type="inferred from homology"/>
<feature type="compositionally biased region" description="Basic and acidic residues" evidence="4">
    <location>
        <begin position="478"/>
        <end position="490"/>
    </location>
</feature>
<dbReference type="CDD" id="cd11326">
    <property type="entry name" value="AmyAc_Glg_debranch"/>
    <property type="match status" value="1"/>
</dbReference>
<feature type="domain" description="Glycosyl hydrolase family 13 catalytic" evidence="5">
    <location>
        <begin position="186"/>
        <end position="580"/>
    </location>
</feature>
<sequence length="709" mass="79506">MTKLQAGRNWPLGASSDASGVNFALFSKHASRVELCLFDASGSRETQRLELPVQTDGVWHGYLPGAKAGTLYGYRVHGAYEPTNGHRFNANKLLVDPYAKKLHGGLIWNDANYGFIRGHADADLSFDQRDSAPFVPKCVVVPESRRPGKRHAPHLNSKNQPRQRPRLHEAVIYEAHTKGLTAMLAQLSPARRGKYAALGTKPVINYLRSLGVTALELLPVHLFLDDDFLVEKDLVNYWGYQSLCFMIPDARYAGSDDAASEFKDMVKALHKAEIEVILDVVYNHTAEGNEMGPTLCYRGIDNLSYYRLERNPRFYVNDSGTGNTLSVENPRVLQMVMDSLRFWASDMQVDGFRFDLATILGRETHGFDRGAGFFDAIAQDPQLADVHLIAEPWDIGPGGYQLGQYPARWSEWNDKFRDTARCFWNSHADVLPEFSDRLLGSSSLFEWQGRDPASSVNLITAHDGFTLRDTVSYLHKHNEANGEGNRDGHSSNHSNNYGVEGDSDDPAILQIRSRQQRNLLCTLFLSQGSPMLLGGDERNRTQHGNNNAYCQDNASIWIDWVEDKESKELLAFTQRLIALRANQPVLRRNWYLHGQHRSISTDLPDVVWLNRVAMLMSEADWHSANGAFVALQLMGDAIPEDQDIEPSDTLLLLFNGSRDDVSFPLTSEQLAGETWLLEIDTAQPLVTGTKVELQIDCLAHSVIALRLRA</sequence>
<evidence type="ECO:0000256" key="4">
    <source>
        <dbReference type="SAM" id="MobiDB-lite"/>
    </source>
</evidence>
<dbReference type="SUPFAM" id="SSF51445">
    <property type="entry name" value="(Trans)glycosidases"/>
    <property type="match status" value="1"/>
</dbReference>
<dbReference type="Gene3D" id="2.60.40.10">
    <property type="entry name" value="Immunoglobulins"/>
    <property type="match status" value="1"/>
</dbReference>
<dbReference type="Pfam" id="PF00128">
    <property type="entry name" value="Alpha-amylase"/>
    <property type="match status" value="1"/>
</dbReference>
<evidence type="ECO:0000313" key="7">
    <source>
        <dbReference type="Proteomes" id="UP000250079"/>
    </source>
</evidence>
<dbReference type="GO" id="GO:0004135">
    <property type="term" value="F:amylo-alpha-1,6-glucosidase activity"/>
    <property type="evidence" value="ECO:0007669"/>
    <property type="project" value="InterPro"/>
</dbReference>
<dbReference type="InterPro" id="IPR006047">
    <property type="entry name" value="GH13_cat_dom"/>
</dbReference>
<dbReference type="InterPro" id="IPR013780">
    <property type="entry name" value="Glyco_hydro_b"/>
</dbReference>
<dbReference type="KEGG" id="gai:IMCC3135_12235"/>
<dbReference type="NCBIfam" id="TIGR02100">
    <property type="entry name" value="glgX_debranch"/>
    <property type="match status" value="1"/>
</dbReference>
<protein>
    <recommendedName>
        <fullName evidence="5">Glycosyl hydrolase family 13 catalytic domain-containing protein</fullName>
    </recommendedName>
</protein>
<organism evidence="6 7">
    <name type="scientific">Granulosicoccus antarcticus IMCC3135</name>
    <dbReference type="NCBI Taxonomy" id="1192854"/>
    <lineage>
        <taxon>Bacteria</taxon>
        <taxon>Pseudomonadati</taxon>
        <taxon>Pseudomonadota</taxon>
        <taxon>Gammaproteobacteria</taxon>
        <taxon>Chromatiales</taxon>
        <taxon>Granulosicoccaceae</taxon>
        <taxon>Granulosicoccus</taxon>
    </lineage>
</organism>
<dbReference type="CDD" id="cd02856">
    <property type="entry name" value="E_set_GDE_Isoamylase_N"/>
    <property type="match status" value="1"/>
</dbReference>
<dbReference type="InterPro" id="IPR013783">
    <property type="entry name" value="Ig-like_fold"/>
</dbReference>
<dbReference type="SUPFAM" id="SSF51011">
    <property type="entry name" value="Glycosyl hydrolase domain"/>
    <property type="match status" value="1"/>
</dbReference>
<reference evidence="6 7" key="1">
    <citation type="submission" date="2016-12" db="EMBL/GenBank/DDBJ databases">
        <authorList>
            <person name="Song W.-J."/>
            <person name="Kurnit D.M."/>
        </authorList>
    </citation>
    <scope>NUCLEOTIDE SEQUENCE [LARGE SCALE GENOMIC DNA]</scope>
    <source>
        <strain evidence="6 7">IMCC3135</strain>
    </source>
</reference>
<name>A0A2Z2NPZ8_9GAMM</name>
<dbReference type="Gene3D" id="3.20.20.80">
    <property type="entry name" value="Glycosidases"/>
    <property type="match status" value="1"/>
</dbReference>
<feature type="region of interest" description="Disordered" evidence="4">
    <location>
        <begin position="478"/>
        <end position="504"/>
    </location>
</feature>
<evidence type="ECO:0000259" key="5">
    <source>
        <dbReference type="SMART" id="SM00642"/>
    </source>
</evidence>
<dbReference type="InterPro" id="IPR011837">
    <property type="entry name" value="Glycogen_debranch_GlgX"/>
</dbReference>
<dbReference type="GO" id="GO:0005980">
    <property type="term" value="P:glycogen catabolic process"/>
    <property type="evidence" value="ECO:0007669"/>
    <property type="project" value="InterPro"/>
</dbReference>
<evidence type="ECO:0000256" key="3">
    <source>
        <dbReference type="ARBA" id="ARBA00023295"/>
    </source>
</evidence>
<keyword evidence="3" id="KW-0326">Glycosidase</keyword>
<dbReference type="OrthoDB" id="3236218at2"/>
<evidence type="ECO:0000256" key="2">
    <source>
        <dbReference type="ARBA" id="ARBA00022801"/>
    </source>
</evidence>
<keyword evidence="7" id="KW-1185">Reference proteome</keyword>
<dbReference type="InterPro" id="IPR044505">
    <property type="entry name" value="GlgX_Isoamylase_N_E_set"/>
</dbReference>
<gene>
    <name evidence="6" type="ORF">IMCC3135_12235</name>
</gene>